<protein>
    <submittedName>
        <fullName evidence="3">Membrane-anchored ribosome-binding protein, inhibits growth in stationary phase, ElaB/YqjD/DUF883 family</fullName>
    </submittedName>
</protein>
<evidence type="ECO:0000256" key="1">
    <source>
        <dbReference type="SAM" id="Coils"/>
    </source>
</evidence>
<keyword evidence="2" id="KW-1133">Transmembrane helix</keyword>
<organism evidence="3 4">
    <name type="scientific">Bradyrhizobium erythrophlei</name>
    <dbReference type="NCBI Taxonomy" id="1437360"/>
    <lineage>
        <taxon>Bacteria</taxon>
        <taxon>Pseudomonadati</taxon>
        <taxon>Pseudomonadota</taxon>
        <taxon>Alphaproteobacteria</taxon>
        <taxon>Hyphomicrobiales</taxon>
        <taxon>Nitrobacteraceae</taxon>
        <taxon>Bradyrhizobium</taxon>
    </lineage>
</organism>
<dbReference type="EMBL" id="LT670818">
    <property type="protein sequence ID" value="SHH66288.1"/>
    <property type="molecule type" value="Genomic_DNA"/>
</dbReference>
<feature type="transmembrane region" description="Helical" evidence="2">
    <location>
        <begin position="71"/>
        <end position="88"/>
    </location>
</feature>
<dbReference type="Proteomes" id="UP000190675">
    <property type="component" value="Chromosome I"/>
</dbReference>
<dbReference type="RefSeq" id="WP_079572106.1">
    <property type="nucleotide sequence ID" value="NZ_LT670818.1"/>
</dbReference>
<evidence type="ECO:0000256" key="2">
    <source>
        <dbReference type="SAM" id="Phobius"/>
    </source>
</evidence>
<gene>
    <name evidence="3" type="ORF">SAMN05444169_8647</name>
</gene>
<name>A0A1M5UTY7_9BRAD</name>
<feature type="coiled-coil region" evidence="1">
    <location>
        <begin position="4"/>
        <end position="68"/>
    </location>
</feature>
<reference evidence="3 4" key="1">
    <citation type="submission" date="2016-11" db="EMBL/GenBank/DDBJ databases">
        <authorList>
            <person name="Jaros S."/>
            <person name="Januszkiewicz K."/>
            <person name="Wedrychowicz H."/>
        </authorList>
    </citation>
    <scope>NUCLEOTIDE SEQUENCE [LARGE SCALE GENOMIC DNA]</scope>
    <source>
        <strain evidence="3 4">GAS242</strain>
    </source>
</reference>
<dbReference type="AlphaFoldDB" id="A0A1M5UTY7"/>
<dbReference type="OrthoDB" id="8244697at2"/>
<keyword evidence="2" id="KW-0812">Transmembrane</keyword>
<proteinExistence type="predicted"/>
<accession>A0A1M5UTY7</accession>
<keyword evidence="2" id="KW-0472">Membrane</keyword>
<evidence type="ECO:0000313" key="4">
    <source>
        <dbReference type="Proteomes" id="UP000190675"/>
    </source>
</evidence>
<evidence type="ECO:0000313" key="3">
    <source>
        <dbReference type="EMBL" id="SHH66288.1"/>
    </source>
</evidence>
<sequence length="91" mass="10047">MFDSHELRDELEALKGDVSRLLNTTSEGIFDTTRNRAEALADQIKAALNELGETLGEQEENLEGIMSERPITSLASAFALGVVVGFMLRRH</sequence>
<keyword evidence="1" id="KW-0175">Coiled coil</keyword>